<evidence type="ECO:0000313" key="4">
    <source>
        <dbReference type="EMBL" id="MTD52514.1"/>
    </source>
</evidence>
<name>A0A6N7YZK4_9PSEU</name>
<dbReference type="AlphaFoldDB" id="A0A6N7YZK4"/>
<comment type="caution">
    <text evidence="4">The sequence shown here is derived from an EMBL/GenBank/DDBJ whole genome shotgun (WGS) entry which is preliminary data.</text>
</comment>
<evidence type="ECO:0000259" key="3">
    <source>
        <dbReference type="PROSITE" id="PS51078"/>
    </source>
</evidence>
<dbReference type="Gene3D" id="2.30.110.10">
    <property type="entry name" value="Electron Transport, Fmn-binding Protein, Chain A"/>
    <property type="match status" value="1"/>
</dbReference>
<dbReference type="GO" id="GO:0010181">
    <property type="term" value="F:FMN binding"/>
    <property type="evidence" value="ECO:0007669"/>
    <property type="project" value="InterPro"/>
</dbReference>
<dbReference type="SUPFAM" id="SSF50475">
    <property type="entry name" value="FMN-binding split barrel"/>
    <property type="match status" value="1"/>
</dbReference>
<dbReference type="InterPro" id="IPR029016">
    <property type="entry name" value="GAF-like_dom_sf"/>
</dbReference>
<feature type="domain" description="IclR-ED" evidence="3">
    <location>
        <begin position="181"/>
        <end position="403"/>
    </location>
</feature>
<dbReference type="Gene3D" id="3.30.450.40">
    <property type="match status" value="1"/>
</dbReference>
<keyword evidence="5" id="KW-1185">Reference proteome</keyword>
<sequence>MSDASCVAPRRVTCPPASWSEAAVTDPRDPQHFRTVLGHFPTGVAAVTSIGEDGGPIGMIVGSFTSVSLDPPLVAFLPAKRSRTGPRIVGSGRFLVNVLGAHQELISRAFAAGGDSKFDSVGWTRSPGGLPLLDDAVAWIECDIEAVHEAGDHDIVVGEVCALEAVSPAAPLIFFQGGYGRFASLSLAAAGEPDLIDQLRLVDVARPFMAELAASTEVECLASSAIGEESVLLATAGRPVDGRTYSRVGQRLPLDPPLGAALVAWSPAASSAWKARAHAGTDCAGELDQLLARVRDRGWSVTTWSDDLRALEATVDDTLRHGVTPQARRSVRELVGRLTAEHEPADLARAQGFRSVTVPVMGGGEVVLQLTLRLPFGTGSADLDRFLAPLRETAQRVSTALNSSLASEGSR</sequence>
<dbReference type="InterPro" id="IPR012349">
    <property type="entry name" value="Split_barrel_FMN-bd"/>
</dbReference>
<proteinExistence type="inferred from homology"/>
<evidence type="ECO:0000256" key="2">
    <source>
        <dbReference type="ARBA" id="ARBA00023002"/>
    </source>
</evidence>
<dbReference type="Proteomes" id="UP000440096">
    <property type="component" value="Unassembled WGS sequence"/>
</dbReference>
<evidence type="ECO:0000256" key="1">
    <source>
        <dbReference type="ARBA" id="ARBA00008898"/>
    </source>
</evidence>
<reference evidence="4 5" key="1">
    <citation type="submission" date="2019-11" db="EMBL/GenBank/DDBJ databases">
        <title>Draft genome of Amycolatopsis RM579.</title>
        <authorList>
            <person name="Duangmal K."/>
            <person name="Mingma R."/>
        </authorList>
    </citation>
    <scope>NUCLEOTIDE SEQUENCE [LARGE SCALE GENOMIC DNA]</scope>
    <source>
        <strain evidence="4 5">RM579</strain>
    </source>
</reference>
<dbReference type="OrthoDB" id="9792858at2"/>
<keyword evidence="2" id="KW-0560">Oxidoreductase</keyword>
<gene>
    <name evidence="4" type="ORF">GKO32_00740</name>
</gene>
<dbReference type="InterPro" id="IPR050268">
    <property type="entry name" value="NADH-dep_flavin_reductase"/>
</dbReference>
<dbReference type="SUPFAM" id="SSF55781">
    <property type="entry name" value="GAF domain-like"/>
    <property type="match status" value="1"/>
</dbReference>
<dbReference type="PROSITE" id="PS51078">
    <property type="entry name" value="ICLR_ED"/>
    <property type="match status" value="1"/>
</dbReference>
<dbReference type="PANTHER" id="PTHR30466">
    <property type="entry name" value="FLAVIN REDUCTASE"/>
    <property type="match status" value="1"/>
</dbReference>
<comment type="similarity">
    <text evidence="1">Belongs to the non-flavoprotein flavin reductase family.</text>
</comment>
<dbReference type="Pfam" id="PF01613">
    <property type="entry name" value="Flavin_Reduct"/>
    <property type="match status" value="1"/>
</dbReference>
<dbReference type="PANTHER" id="PTHR30466:SF11">
    <property type="entry name" value="FLAVIN-DEPENDENT MONOOXYGENASE, REDUCTASE SUBUNIT HSAB"/>
    <property type="match status" value="1"/>
</dbReference>
<organism evidence="4 5">
    <name type="scientific">Amycolatopsis pithecellobii</name>
    <dbReference type="NCBI Taxonomy" id="664692"/>
    <lineage>
        <taxon>Bacteria</taxon>
        <taxon>Bacillati</taxon>
        <taxon>Actinomycetota</taxon>
        <taxon>Actinomycetes</taxon>
        <taxon>Pseudonocardiales</taxon>
        <taxon>Pseudonocardiaceae</taxon>
        <taxon>Amycolatopsis</taxon>
    </lineage>
</organism>
<evidence type="ECO:0000313" key="5">
    <source>
        <dbReference type="Proteomes" id="UP000440096"/>
    </source>
</evidence>
<dbReference type="SMART" id="SM00903">
    <property type="entry name" value="Flavin_Reduct"/>
    <property type="match status" value="1"/>
</dbReference>
<accession>A0A6N7YZK4</accession>
<protein>
    <submittedName>
        <fullName evidence="4">Flavin reductase</fullName>
    </submittedName>
</protein>
<dbReference type="InterPro" id="IPR014757">
    <property type="entry name" value="Tscrpt_reg_IclR_C"/>
</dbReference>
<dbReference type="Pfam" id="PF01614">
    <property type="entry name" value="IclR_C"/>
    <property type="match status" value="1"/>
</dbReference>
<dbReference type="InterPro" id="IPR002563">
    <property type="entry name" value="Flavin_Rdtase-like_dom"/>
</dbReference>
<dbReference type="GO" id="GO:0042602">
    <property type="term" value="F:riboflavin reductase (NADPH) activity"/>
    <property type="evidence" value="ECO:0007669"/>
    <property type="project" value="TreeGrafter"/>
</dbReference>
<dbReference type="EMBL" id="WMBA01000001">
    <property type="protein sequence ID" value="MTD52514.1"/>
    <property type="molecule type" value="Genomic_DNA"/>
</dbReference>